<feature type="domain" description="Acyl-CoA oxidase/dehydrogenase middle" evidence="7">
    <location>
        <begin position="130"/>
        <end position="209"/>
    </location>
</feature>
<dbReference type="Gene3D" id="2.40.110.10">
    <property type="entry name" value="Butyryl-CoA Dehydrogenase, subunit A, domain 2"/>
    <property type="match status" value="1"/>
</dbReference>
<dbReference type="InterPro" id="IPR037069">
    <property type="entry name" value="AcylCoA_DH/ox_N_sf"/>
</dbReference>
<dbReference type="Pfam" id="PF00441">
    <property type="entry name" value="Acyl-CoA_dh_1"/>
    <property type="match status" value="1"/>
</dbReference>
<dbReference type="Pfam" id="PF02771">
    <property type="entry name" value="Acyl-CoA_dh_N"/>
    <property type="match status" value="1"/>
</dbReference>
<feature type="domain" description="Acyl-CoA dehydrogenase/oxidase N-terminal" evidence="8">
    <location>
        <begin position="19"/>
        <end position="124"/>
    </location>
</feature>
<evidence type="ECO:0000256" key="5">
    <source>
        <dbReference type="RuleBase" id="RU362125"/>
    </source>
</evidence>
<keyword evidence="4 5" id="KW-0560">Oxidoreductase</keyword>
<gene>
    <name evidence="9" type="ORF">SAMN05444123_101412</name>
</gene>
<comment type="cofactor">
    <cofactor evidence="1 5">
        <name>FAD</name>
        <dbReference type="ChEBI" id="CHEBI:57692"/>
    </cofactor>
</comment>
<feature type="domain" description="Acyl-CoA dehydrogenase/oxidase C-terminal" evidence="6">
    <location>
        <begin position="280"/>
        <end position="381"/>
    </location>
</feature>
<dbReference type="PANTHER" id="PTHR43292">
    <property type="entry name" value="ACYL-COA DEHYDROGENASE"/>
    <property type="match status" value="1"/>
</dbReference>
<dbReference type="AlphaFoldDB" id="A0A1H8M865"/>
<dbReference type="PROSITE" id="PS00072">
    <property type="entry name" value="ACYL_COA_DH_1"/>
    <property type="match status" value="1"/>
</dbReference>
<dbReference type="InterPro" id="IPR006091">
    <property type="entry name" value="Acyl-CoA_Oxase/DH_mid-dom"/>
</dbReference>
<evidence type="ECO:0000256" key="3">
    <source>
        <dbReference type="ARBA" id="ARBA00022827"/>
    </source>
</evidence>
<dbReference type="InterPro" id="IPR013786">
    <property type="entry name" value="AcylCoA_DH/ox_N"/>
</dbReference>
<proteinExistence type="inferred from homology"/>
<evidence type="ECO:0000256" key="2">
    <source>
        <dbReference type="ARBA" id="ARBA00022630"/>
    </source>
</evidence>
<dbReference type="SUPFAM" id="SSF56645">
    <property type="entry name" value="Acyl-CoA dehydrogenase NM domain-like"/>
    <property type="match status" value="1"/>
</dbReference>
<reference evidence="10" key="1">
    <citation type="submission" date="2016-10" db="EMBL/GenBank/DDBJ databases">
        <authorList>
            <person name="Varghese N."/>
            <person name="Submissions S."/>
        </authorList>
    </citation>
    <scope>NUCLEOTIDE SEQUENCE [LARGE SCALE GENOMIC DNA]</scope>
    <source>
        <strain evidence="10">DSM 123</strain>
    </source>
</reference>
<dbReference type="FunFam" id="2.40.110.10:FF:000011">
    <property type="entry name" value="Acyl-CoA dehydrogenase FadE34"/>
    <property type="match status" value="1"/>
</dbReference>
<evidence type="ECO:0000313" key="10">
    <source>
        <dbReference type="Proteomes" id="UP000199615"/>
    </source>
</evidence>
<name>A0A1H8M865_9BRAD</name>
<dbReference type="InterPro" id="IPR006089">
    <property type="entry name" value="Acyl-CoA_DH_CS"/>
</dbReference>
<dbReference type="Proteomes" id="UP000199615">
    <property type="component" value="Unassembled WGS sequence"/>
</dbReference>
<dbReference type="GO" id="GO:0005886">
    <property type="term" value="C:plasma membrane"/>
    <property type="evidence" value="ECO:0007669"/>
    <property type="project" value="TreeGrafter"/>
</dbReference>
<evidence type="ECO:0000259" key="7">
    <source>
        <dbReference type="Pfam" id="PF02770"/>
    </source>
</evidence>
<dbReference type="InterPro" id="IPR052161">
    <property type="entry name" value="Mycobact_Acyl-CoA_DH"/>
</dbReference>
<keyword evidence="10" id="KW-1185">Reference proteome</keyword>
<keyword evidence="2 5" id="KW-0285">Flavoprotein</keyword>
<dbReference type="Pfam" id="PF02770">
    <property type="entry name" value="Acyl-CoA_dh_M"/>
    <property type="match status" value="1"/>
</dbReference>
<accession>A0A1H8M865</accession>
<evidence type="ECO:0000313" key="9">
    <source>
        <dbReference type="EMBL" id="SEO13577.1"/>
    </source>
</evidence>
<organism evidence="9 10">
    <name type="scientific">Rhodopseudomonas pseudopalustris</name>
    <dbReference type="NCBI Taxonomy" id="1513892"/>
    <lineage>
        <taxon>Bacteria</taxon>
        <taxon>Pseudomonadati</taxon>
        <taxon>Pseudomonadota</taxon>
        <taxon>Alphaproteobacteria</taxon>
        <taxon>Hyphomicrobiales</taxon>
        <taxon>Nitrobacteraceae</taxon>
        <taxon>Rhodopseudomonas</taxon>
    </lineage>
</organism>
<sequence>MQSIEFPQPKADKEAHSERMRLRAFLENEVRAGSFDPLMSSWTTFDRDFSRKLGAAGFIGVSLPCEFGGGGKSFSVRHAIMEELLAAGAPVGAHWMAERQSAMQIVHYGSASAKNELLPRIIAGTCYFGIGVSEPNAGSDLAAARTSARKVDGGWLLNGSKIWTTNGNKTDYLLVLARTSAKAEQRHEGFTQFIVDMQSPGVEVRPIYDLNNDAEFAEEVFINCFVPDDYVLGEIDKGWGVVLSELVFERSGPDRLLTSFQLLQALETRLSLSGNGHDAESEIGRMIAHLATLRRMSMGVSSLIEAKQPASLQAALVKDLGAVFEREVPELARDLVSVSLARGATIDSFTNAVTQGIMRAPSWSIRGGAREILRGMIARELGLR</sequence>
<protein>
    <submittedName>
        <fullName evidence="9">Acyl-CoA dehydrogenase</fullName>
    </submittedName>
</protein>
<dbReference type="Gene3D" id="1.20.140.10">
    <property type="entry name" value="Butyryl-CoA Dehydrogenase, subunit A, domain 3"/>
    <property type="match status" value="1"/>
</dbReference>
<dbReference type="Gene3D" id="1.10.540.10">
    <property type="entry name" value="Acyl-CoA dehydrogenase/oxidase, N-terminal domain"/>
    <property type="match status" value="1"/>
</dbReference>
<evidence type="ECO:0000259" key="8">
    <source>
        <dbReference type="Pfam" id="PF02771"/>
    </source>
</evidence>
<dbReference type="GO" id="GO:0003995">
    <property type="term" value="F:acyl-CoA dehydrogenase activity"/>
    <property type="evidence" value="ECO:0007669"/>
    <property type="project" value="InterPro"/>
</dbReference>
<evidence type="ECO:0000256" key="4">
    <source>
        <dbReference type="ARBA" id="ARBA00023002"/>
    </source>
</evidence>
<dbReference type="OrthoDB" id="9775090at2"/>
<evidence type="ECO:0000256" key="1">
    <source>
        <dbReference type="ARBA" id="ARBA00001974"/>
    </source>
</evidence>
<evidence type="ECO:0000259" key="6">
    <source>
        <dbReference type="Pfam" id="PF00441"/>
    </source>
</evidence>
<dbReference type="EMBL" id="FODT01000001">
    <property type="protein sequence ID" value="SEO13577.1"/>
    <property type="molecule type" value="Genomic_DNA"/>
</dbReference>
<dbReference type="InterPro" id="IPR009100">
    <property type="entry name" value="AcylCoA_DH/oxidase_NM_dom_sf"/>
</dbReference>
<keyword evidence="3 5" id="KW-0274">FAD</keyword>
<dbReference type="RefSeq" id="WP_092681367.1">
    <property type="nucleotide sequence ID" value="NZ_FODT01000001.1"/>
</dbReference>
<dbReference type="GO" id="GO:0050660">
    <property type="term" value="F:flavin adenine dinucleotide binding"/>
    <property type="evidence" value="ECO:0007669"/>
    <property type="project" value="InterPro"/>
</dbReference>
<dbReference type="InterPro" id="IPR046373">
    <property type="entry name" value="Acyl-CoA_Oxase/DH_mid-dom_sf"/>
</dbReference>
<dbReference type="PANTHER" id="PTHR43292:SF4">
    <property type="entry name" value="ACYL-COA DEHYDROGENASE FADE34"/>
    <property type="match status" value="1"/>
</dbReference>
<comment type="similarity">
    <text evidence="5">Belongs to the acyl-CoA dehydrogenase family.</text>
</comment>
<dbReference type="InterPro" id="IPR009075">
    <property type="entry name" value="AcylCo_DH/oxidase_C"/>
</dbReference>